<name>A0A126FC57_9ABAC</name>
<proteinExistence type="predicted"/>
<dbReference type="KEGG" id="vg:40526700"/>
<keyword evidence="1" id="KW-0812">Transmembrane</keyword>
<evidence type="ECO:0008006" key="4">
    <source>
        <dbReference type="Google" id="ProtNLM"/>
    </source>
</evidence>
<keyword evidence="1" id="KW-0472">Membrane</keyword>
<evidence type="ECO:0000313" key="2">
    <source>
        <dbReference type="EMBL" id="AKN80981.1"/>
    </source>
</evidence>
<dbReference type="EMBL" id="KP763670">
    <property type="protein sequence ID" value="AKN80981.1"/>
    <property type="molecule type" value="Genomic_DNA"/>
</dbReference>
<dbReference type="RefSeq" id="YP_009666430.1">
    <property type="nucleotide sequence ID" value="NC_043520.1"/>
</dbReference>
<protein>
    <recommendedName>
        <fullName evidence="4">Ac76</fullName>
    </recommendedName>
</protein>
<keyword evidence="1" id="KW-1133">Transmembrane helix</keyword>
<feature type="transmembrane region" description="Helical" evidence="1">
    <location>
        <begin position="24"/>
        <end position="43"/>
    </location>
</feature>
<accession>A0A126FC57</accession>
<dbReference type="GeneID" id="40526700"/>
<sequence>MNLFLILGILAVLSLVYDKNENSIFLYLLILFVVLMIICPVVISKHTESTVDDIPSNKAKSVRKKLEFEQALDAILNKNTSSLD</sequence>
<dbReference type="Pfam" id="PF05814">
    <property type="entry name" value="Ac76"/>
    <property type="match status" value="1"/>
</dbReference>
<evidence type="ECO:0000313" key="3">
    <source>
        <dbReference type="Proteomes" id="UP000297030"/>
    </source>
</evidence>
<dbReference type="Proteomes" id="UP000297030">
    <property type="component" value="Segment"/>
</dbReference>
<gene>
    <name evidence="2" type="primary">Orf-68</name>
</gene>
<dbReference type="InterPro" id="IPR008561">
    <property type="entry name" value="Ac76_baculovir"/>
</dbReference>
<evidence type="ECO:0000256" key="1">
    <source>
        <dbReference type="SAM" id="Phobius"/>
    </source>
</evidence>
<organism evidence="2 3">
    <name type="scientific">Lonomia obliqua multiple nucleopolyhedrovirus</name>
    <dbReference type="NCBI Taxonomy" id="134394"/>
    <lineage>
        <taxon>Viruses</taxon>
        <taxon>Viruses incertae sedis</taxon>
        <taxon>Naldaviricetes</taxon>
        <taxon>Lefavirales</taxon>
        <taxon>Baculoviridae</taxon>
        <taxon>Alphabaculovirus</taxon>
        <taxon>Alphabaculovirus lonobliquae</taxon>
        <taxon>Lonomia obliqua nucleopolyhedrovirus</taxon>
    </lineage>
</organism>
<keyword evidence="3" id="KW-1185">Reference proteome</keyword>
<reference evidence="2 3" key="1">
    <citation type="submission" date="2015-02" db="EMBL/GenBank/DDBJ databases">
        <title>Complete genome of a baculovirus isolated from a medical interest larvae: lLonomia obliqua (Lepidoptera: Saturniidae).</title>
        <authorList>
            <person name="Clara A.-S.W."/>
            <person name="Daniel A.-A.M.P."/>
            <person name="Miguel A.S."/>
            <person name="Jhon F.E.A."/>
            <person name="Fabricio M.S."/>
            <person name="Jose W.L.C."/>
            <person name="Bergmann R.M."/>
            <person name="Fernando M.L."/>
        </authorList>
    </citation>
    <scope>NUCLEOTIDE SEQUENCE [LARGE SCALE GENOMIC DNA]</scope>
    <source>
        <strain evidence="2">SP/2000</strain>
    </source>
</reference>